<evidence type="ECO:0000256" key="2">
    <source>
        <dbReference type="ARBA" id="ARBA00010065"/>
    </source>
</evidence>
<keyword evidence="3 9" id="KW-1003">Cell membrane</keyword>
<feature type="transmembrane region" description="Helical" evidence="9">
    <location>
        <begin position="77"/>
        <end position="100"/>
    </location>
</feature>
<gene>
    <name evidence="9" type="primary">lnt</name>
    <name evidence="11" type="ORF">EDC64_103351</name>
</gene>
<keyword evidence="12" id="KW-1185">Reference proteome</keyword>
<keyword evidence="5 9" id="KW-0812">Transmembrane</keyword>
<comment type="pathway">
    <text evidence="9">Protein modification; lipoprotein biosynthesis (N-acyl transfer).</text>
</comment>
<reference evidence="11 12" key="1">
    <citation type="submission" date="2019-03" db="EMBL/GenBank/DDBJ databases">
        <title>Genomic Encyclopedia of Type Strains, Phase IV (KMG-IV): sequencing the most valuable type-strain genomes for metagenomic binning, comparative biology and taxonomic classification.</title>
        <authorList>
            <person name="Goeker M."/>
        </authorList>
    </citation>
    <scope>NUCLEOTIDE SEQUENCE [LARGE SCALE GENOMIC DNA]</scope>
    <source>
        <strain evidence="11 12">DSM 9035</strain>
    </source>
</reference>
<feature type="transmembrane region" description="Helical" evidence="9">
    <location>
        <begin position="43"/>
        <end position="65"/>
    </location>
</feature>
<comment type="subcellular location">
    <subcellularLocation>
        <location evidence="1 9">Cell membrane</location>
        <topology evidence="1 9">Multi-pass membrane protein</topology>
    </subcellularLocation>
</comment>
<feature type="transmembrane region" description="Helical" evidence="9">
    <location>
        <begin position="12"/>
        <end position="31"/>
    </location>
</feature>
<evidence type="ECO:0000256" key="1">
    <source>
        <dbReference type="ARBA" id="ARBA00004651"/>
    </source>
</evidence>
<protein>
    <recommendedName>
        <fullName evidence="9">Apolipoprotein N-acyltransferase</fullName>
        <shortName evidence="9">ALP N-acyltransferase</shortName>
        <ecNumber evidence="9">2.3.1.269</ecNumber>
    </recommendedName>
</protein>
<dbReference type="NCBIfam" id="TIGR00546">
    <property type="entry name" value="lnt"/>
    <property type="match status" value="1"/>
</dbReference>
<dbReference type="GO" id="GO:0005886">
    <property type="term" value="C:plasma membrane"/>
    <property type="evidence" value="ECO:0007669"/>
    <property type="project" value="UniProtKB-SubCell"/>
</dbReference>
<evidence type="ECO:0000256" key="3">
    <source>
        <dbReference type="ARBA" id="ARBA00022475"/>
    </source>
</evidence>
<evidence type="ECO:0000256" key="7">
    <source>
        <dbReference type="ARBA" id="ARBA00023136"/>
    </source>
</evidence>
<keyword evidence="4 9" id="KW-0808">Transferase</keyword>
<dbReference type="HAMAP" id="MF_01148">
    <property type="entry name" value="Lnt"/>
    <property type="match status" value="1"/>
</dbReference>
<dbReference type="UniPathway" id="UPA00666"/>
<dbReference type="GO" id="GO:0042158">
    <property type="term" value="P:lipoprotein biosynthetic process"/>
    <property type="evidence" value="ECO:0007669"/>
    <property type="project" value="UniProtKB-UniRule"/>
</dbReference>
<accession>A0A4R3M4E9</accession>
<evidence type="ECO:0000313" key="11">
    <source>
        <dbReference type="EMBL" id="TCT06247.1"/>
    </source>
</evidence>
<feature type="transmembrane region" description="Helical" evidence="9">
    <location>
        <begin position="184"/>
        <end position="203"/>
    </location>
</feature>
<dbReference type="GO" id="GO:0016410">
    <property type="term" value="F:N-acyltransferase activity"/>
    <property type="evidence" value="ECO:0007669"/>
    <property type="project" value="UniProtKB-UniRule"/>
</dbReference>
<keyword evidence="11" id="KW-0449">Lipoprotein</keyword>
<evidence type="ECO:0000256" key="6">
    <source>
        <dbReference type="ARBA" id="ARBA00022989"/>
    </source>
</evidence>
<comment type="caution">
    <text evidence="9">Lacks conserved residue(s) required for the propagation of feature annotation.</text>
</comment>
<organism evidence="11 12">
    <name type="scientific">Aquabacter spiritensis</name>
    <dbReference type="NCBI Taxonomy" id="933073"/>
    <lineage>
        <taxon>Bacteria</taxon>
        <taxon>Pseudomonadati</taxon>
        <taxon>Pseudomonadota</taxon>
        <taxon>Alphaproteobacteria</taxon>
        <taxon>Hyphomicrobiales</taxon>
        <taxon>Xanthobacteraceae</taxon>
        <taxon>Aquabacter</taxon>
    </lineage>
</organism>
<dbReference type="EC" id="2.3.1.269" evidence="9"/>
<keyword evidence="8 9" id="KW-0012">Acyltransferase</keyword>
<evidence type="ECO:0000256" key="9">
    <source>
        <dbReference type="HAMAP-Rule" id="MF_01148"/>
    </source>
</evidence>
<dbReference type="InterPro" id="IPR003010">
    <property type="entry name" value="C-N_Hydrolase"/>
</dbReference>
<comment type="similarity">
    <text evidence="2 9">Belongs to the CN hydrolase family. Apolipoprotein N-acyltransferase subfamily.</text>
</comment>
<feature type="domain" description="CN hydrolase" evidence="10">
    <location>
        <begin position="220"/>
        <end position="472"/>
    </location>
</feature>
<proteinExistence type="inferred from homology"/>
<dbReference type="InterPro" id="IPR045378">
    <property type="entry name" value="LNT_N"/>
</dbReference>
<evidence type="ECO:0000256" key="5">
    <source>
        <dbReference type="ARBA" id="ARBA00022692"/>
    </source>
</evidence>
<name>A0A4R3M4E9_9HYPH</name>
<dbReference type="Pfam" id="PF00795">
    <property type="entry name" value="CN_hydrolase"/>
    <property type="match status" value="1"/>
</dbReference>
<comment type="caution">
    <text evidence="11">The sequence shown here is derived from an EMBL/GenBank/DDBJ whole genome shotgun (WGS) entry which is preliminary data.</text>
</comment>
<comment type="catalytic activity">
    <reaction evidence="9">
        <text>N-terminal S-1,2-diacyl-sn-glyceryl-L-cysteinyl-[lipoprotein] + a glycerophospholipid = N-acyl-S-1,2-diacyl-sn-glyceryl-L-cysteinyl-[lipoprotein] + a 2-acyl-sn-glycero-3-phospholipid + H(+)</text>
        <dbReference type="Rhea" id="RHEA:48228"/>
        <dbReference type="Rhea" id="RHEA-COMP:14681"/>
        <dbReference type="Rhea" id="RHEA-COMP:14684"/>
        <dbReference type="ChEBI" id="CHEBI:15378"/>
        <dbReference type="ChEBI" id="CHEBI:136912"/>
        <dbReference type="ChEBI" id="CHEBI:140656"/>
        <dbReference type="ChEBI" id="CHEBI:140657"/>
        <dbReference type="ChEBI" id="CHEBI:140660"/>
        <dbReference type="EC" id="2.3.1.269"/>
    </reaction>
</comment>
<keyword evidence="7 9" id="KW-0472">Membrane</keyword>
<dbReference type="PANTHER" id="PTHR38686:SF1">
    <property type="entry name" value="APOLIPOPROTEIN N-ACYLTRANSFERASE"/>
    <property type="match status" value="1"/>
</dbReference>
<keyword evidence="6 9" id="KW-1133">Transmembrane helix</keyword>
<evidence type="ECO:0000256" key="8">
    <source>
        <dbReference type="ARBA" id="ARBA00023315"/>
    </source>
</evidence>
<dbReference type="EMBL" id="SMAI01000003">
    <property type="protein sequence ID" value="TCT06247.1"/>
    <property type="molecule type" value="Genomic_DNA"/>
</dbReference>
<dbReference type="PANTHER" id="PTHR38686">
    <property type="entry name" value="APOLIPOPROTEIN N-ACYLTRANSFERASE"/>
    <property type="match status" value="1"/>
</dbReference>
<dbReference type="PROSITE" id="PS50263">
    <property type="entry name" value="CN_HYDROLASE"/>
    <property type="match status" value="1"/>
</dbReference>
<feature type="transmembrane region" description="Helical" evidence="9">
    <location>
        <begin position="153"/>
        <end position="175"/>
    </location>
</feature>
<dbReference type="InterPro" id="IPR004563">
    <property type="entry name" value="Apolipo_AcylTrfase"/>
</dbReference>
<dbReference type="CDD" id="cd07571">
    <property type="entry name" value="ALP_N-acyl_transferase"/>
    <property type="match status" value="1"/>
</dbReference>
<dbReference type="Proteomes" id="UP000294664">
    <property type="component" value="Unassembled WGS sequence"/>
</dbReference>
<dbReference type="SUPFAM" id="SSF56317">
    <property type="entry name" value="Carbon-nitrogen hydrolase"/>
    <property type="match status" value="1"/>
</dbReference>
<sequence>MGAGAASALSTAPFGLWPVLFLTFPLLVLLLDGRPGKGWRAAWGAACDGWWFGFGYFLASLWWIGSAFLVEADVFGWLLPFAVVALPAGLAIFTGFGLALARLLWSNGPTRIFALATGLVAGEWLRGHVLTGFPWNSFGYALAENLALSQTAAFVGLWGLTLIAVPIFASPALLLDPAPPSRRALWPAAAAAVLLCLYGAGMLRLRQEIGNVADVHLRIMQPALPQDRKFAYGERHRILDDYLALSGQPSTAYPRGLDDVTLLIWPESAFPFIYDLEPWAPARIAAALPDNVTLVTGAARSGRPPSGQTSSIFNSIRVIDGDGVVRQSVDKVHLVPFGEYLPFQETLEALGLEQLTRQRGGFAAGTHHVPLDLPGAPSAAPLICYEAIFPHSVIPEGPRPGFLLNVTNDAWFGLTPGPYQHFLQARLRAIEEGLPLVRAANTGISAVVDPLGRIVAALNLGEKGNLDAGLPRGLDTPPPAGRYGATPFAGLYFTTLLLAVLGRRATRTPENTLKS</sequence>
<evidence type="ECO:0000256" key="4">
    <source>
        <dbReference type="ARBA" id="ARBA00022679"/>
    </source>
</evidence>
<dbReference type="Gene3D" id="3.60.110.10">
    <property type="entry name" value="Carbon-nitrogen hydrolase"/>
    <property type="match status" value="1"/>
</dbReference>
<dbReference type="AlphaFoldDB" id="A0A4R3M4E9"/>
<evidence type="ECO:0000313" key="12">
    <source>
        <dbReference type="Proteomes" id="UP000294664"/>
    </source>
</evidence>
<dbReference type="Pfam" id="PF20154">
    <property type="entry name" value="LNT_N"/>
    <property type="match status" value="1"/>
</dbReference>
<evidence type="ECO:0000259" key="10">
    <source>
        <dbReference type="PROSITE" id="PS50263"/>
    </source>
</evidence>
<dbReference type="InterPro" id="IPR036526">
    <property type="entry name" value="C-N_Hydrolase_sf"/>
</dbReference>
<dbReference type="OrthoDB" id="9804277at2"/>
<comment type="function">
    <text evidence="9">Catalyzes the phospholipid dependent N-acylation of the N-terminal cysteine of apolipoprotein, the last step in lipoprotein maturation.</text>
</comment>